<dbReference type="AlphaFoldDB" id="A0A2N5XTW4"/>
<dbReference type="GO" id="GO:0003700">
    <property type="term" value="F:DNA-binding transcription factor activity"/>
    <property type="evidence" value="ECO:0007669"/>
    <property type="project" value="TreeGrafter"/>
</dbReference>
<dbReference type="Gene3D" id="3.40.50.2300">
    <property type="match status" value="2"/>
</dbReference>
<dbReference type="SMART" id="SM00354">
    <property type="entry name" value="HTH_LACI"/>
    <property type="match status" value="1"/>
</dbReference>
<keyword evidence="1" id="KW-0805">Transcription regulation</keyword>
<keyword evidence="3" id="KW-0804">Transcription</keyword>
<dbReference type="Pfam" id="PF00356">
    <property type="entry name" value="LacI"/>
    <property type="match status" value="1"/>
</dbReference>
<proteinExistence type="predicted"/>
<dbReference type="Pfam" id="PF13377">
    <property type="entry name" value="Peripla_BP_3"/>
    <property type="match status" value="1"/>
</dbReference>
<dbReference type="PANTHER" id="PTHR30146">
    <property type="entry name" value="LACI-RELATED TRANSCRIPTIONAL REPRESSOR"/>
    <property type="match status" value="1"/>
</dbReference>
<dbReference type="InterPro" id="IPR028082">
    <property type="entry name" value="Peripla_BP_I"/>
</dbReference>
<dbReference type="PANTHER" id="PTHR30146:SF109">
    <property type="entry name" value="HTH-TYPE TRANSCRIPTIONAL REGULATOR GALS"/>
    <property type="match status" value="1"/>
</dbReference>
<sequence>MVDRIKTVTIKDVAKHANVSVGTVSRVLAKNATVKQPLLIRVNKSIELLGYKPNLAARALRANKDDVLGLVLPDITNPFFAQVAKEIELEAARHGLAVILASSFDDHEKEARQVRAILDRSPTGIIVIPSTDSLSFELPETIPIITIDRPVSNVHEGVFADQELGAALAADHVFELGHRNIVYIAGPKDTIVSEQRKQGFSARIKELCKGDPAFKLSVHHGLFDYEAGEKVARLVLENNSGSRPTAIVAASDQQAIGALREARDIGVIVPTELSIVGFDDIALANIVVPRLTTIRQPIEALAKTAVKRIIDPNSNEADLDLTCNLIVRTSTTKAPQ</sequence>
<keyword evidence="6" id="KW-1185">Reference proteome</keyword>
<protein>
    <submittedName>
        <fullName evidence="5">LacI family transcriptional regulator</fullName>
    </submittedName>
</protein>
<dbReference type="InterPro" id="IPR010982">
    <property type="entry name" value="Lambda_DNA-bd_dom_sf"/>
</dbReference>
<dbReference type="SUPFAM" id="SSF53822">
    <property type="entry name" value="Periplasmic binding protein-like I"/>
    <property type="match status" value="1"/>
</dbReference>
<dbReference type="PROSITE" id="PS50932">
    <property type="entry name" value="HTH_LACI_2"/>
    <property type="match status" value="1"/>
</dbReference>
<evidence type="ECO:0000259" key="4">
    <source>
        <dbReference type="PROSITE" id="PS50932"/>
    </source>
</evidence>
<dbReference type="Proteomes" id="UP000234881">
    <property type="component" value="Unassembled WGS sequence"/>
</dbReference>
<name>A0A2N5XTW4_9HYPH</name>
<evidence type="ECO:0000256" key="1">
    <source>
        <dbReference type="ARBA" id="ARBA00023015"/>
    </source>
</evidence>
<keyword evidence="2" id="KW-0238">DNA-binding</keyword>
<dbReference type="CDD" id="cd06267">
    <property type="entry name" value="PBP1_LacI_sugar_binding-like"/>
    <property type="match status" value="1"/>
</dbReference>
<evidence type="ECO:0000313" key="5">
    <source>
        <dbReference type="EMBL" id="PLW77944.1"/>
    </source>
</evidence>
<reference evidence="5 6" key="1">
    <citation type="submission" date="2018-01" db="EMBL/GenBank/DDBJ databases">
        <title>The draft genome sequence of Cohaesibacter sp. H1304.</title>
        <authorList>
            <person name="Wang N.-N."/>
            <person name="Du Z.-J."/>
        </authorList>
    </citation>
    <scope>NUCLEOTIDE SEQUENCE [LARGE SCALE GENOMIC DNA]</scope>
    <source>
        <strain evidence="5 6">H1304</strain>
    </source>
</reference>
<dbReference type="Gene3D" id="1.10.260.40">
    <property type="entry name" value="lambda repressor-like DNA-binding domains"/>
    <property type="match status" value="1"/>
</dbReference>
<evidence type="ECO:0000313" key="6">
    <source>
        <dbReference type="Proteomes" id="UP000234881"/>
    </source>
</evidence>
<comment type="caution">
    <text evidence="5">The sequence shown here is derived from an EMBL/GenBank/DDBJ whole genome shotgun (WGS) entry which is preliminary data.</text>
</comment>
<dbReference type="InterPro" id="IPR046335">
    <property type="entry name" value="LacI/GalR-like_sensor"/>
</dbReference>
<feature type="domain" description="HTH lacI-type" evidence="4">
    <location>
        <begin position="8"/>
        <end position="62"/>
    </location>
</feature>
<dbReference type="PROSITE" id="PS00356">
    <property type="entry name" value="HTH_LACI_1"/>
    <property type="match status" value="1"/>
</dbReference>
<evidence type="ECO:0000256" key="3">
    <source>
        <dbReference type="ARBA" id="ARBA00023163"/>
    </source>
</evidence>
<dbReference type="EMBL" id="PKUQ01000012">
    <property type="protein sequence ID" value="PLW77944.1"/>
    <property type="molecule type" value="Genomic_DNA"/>
</dbReference>
<gene>
    <name evidence="5" type="ORF">C0081_06635</name>
</gene>
<dbReference type="RefSeq" id="WP_101533034.1">
    <property type="nucleotide sequence ID" value="NZ_PKUQ01000012.1"/>
</dbReference>
<dbReference type="OrthoDB" id="7946617at2"/>
<organism evidence="5 6">
    <name type="scientific">Cohaesibacter celericrescens</name>
    <dbReference type="NCBI Taxonomy" id="2067669"/>
    <lineage>
        <taxon>Bacteria</taxon>
        <taxon>Pseudomonadati</taxon>
        <taxon>Pseudomonadota</taxon>
        <taxon>Alphaproteobacteria</taxon>
        <taxon>Hyphomicrobiales</taxon>
        <taxon>Cohaesibacteraceae</taxon>
    </lineage>
</organism>
<dbReference type="GO" id="GO:0000976">
    <property type="term" value="F:transcription cis-regulatory region binding"/>
    <property type="evidence" value="ECO:0007669"/>
    <property type="project" value="TreeGrafter"/>
</dbReference>
<dbReference type="InterPro" id="IPR000843">
    <property type="entry name" value="HTH_LacI"/>
</dbReference>
<evidence type="ECO:0000256" key="2">
    <source>
        <dbReference type="ARBA" id="ARBA00023125"/>
    </source>
</evidence>
<dbReference type="SUPFAM" id="SSF47413">
    <property type="entry name" value="lambda repressor-like DNA-binding domains"/>
    <property type="match status" value="1"/>
</dbReference>
<dbReference type="CDD" id="cd01392">
    <property type="entry name" value="HTH_LacI"/>
    <property type="match status" value="1"/>
</dbReference>
<accession>A0A2N5XTW4</accession>